<keyword evidence="3" id="KW-1185">Reference proteome</keyword>
<comment type="caution">
    <text evidence="2">The sequence shown here is derived from an EMBL/GenBank/DDBJ whole genome shotgun (WGS) entry which is preliminary data.</text>
</comment>
<evidence type="ECO:0000313" key="3">
    <source>
        <dbReference type="Proteomes" id="UP000827986"/>
    </source>
</evidence>
<evidence type="ECO:0000256" key="1">
    <source>
        <dbReference type="SAM" id="MobiDB-lite"/>
    </source>
</evidence>
<proteinExistence type="predicted"/>
<dbReference type="EMBL" id="JAHDVG010000478">
    <property type="protein sequence ID" value="KAH1175031.1"/>
    <property type="molecule type" value="Genomic_DNA"/>
</dbReference>
<evidence type="ECO:0000313" key="2">
    <source>
        <dbReference type="EMBL" id="KAH1175031.1"/>
    </source>
</evidence>
<organism evidence="2 3">
    <name type="scientific">Mauremys mutica</name>
    <name type="common">yellowpond turtle</name>
    <dbReference type="NCBI Taxonomy" id="74926"/>
    <lineage>
        <taxon>Eukaryota</taxon>
        <taxon>Metazoa</taxon>
        <taxon>Chordata</taxon>
        <taxon>Craniata</taxon>
        <taxon>Vertebrata</taxon>
        <taxon>Euteleostomi</taxon>
        <taxon>Archelosauria</taxon>
        <taxon>Testudinata</taxon>
        <taxon>Testudines</taxon>
        <taxon>Cryptodira</taxon>
        <taxon>Durocryptodira</taxon>
        <taxon>Testudinoidea</taxon>
        <taxon>Geoemydidae</taxon>
        <taxon>Geoemydinae</taxon>
        <taxon>Mauremys</taxon>
    </lineage>
</organism>
<reference evidence="2" key="1">
    <citation type="submission" date="2021-09" db="EMBL/GenBank/DDBJ databases">
        <title>The genome of Mauremys mutica provides insights into the evolution of semi-aquatic lifestyle.</title>
        <authorList>
            <person name="Gong S."/>
            <person name="Gao Y."/>
        </authorList>
    </citation>
    <scope>NUCLEOTIDE SEQUENCE</scope>
    <source>
        <strain evidence="2">MM-2020</strain>
        <tissue evidence="2">Muscle</tissue>
    </source>
</reference>
<feature type="region of interest" description="Disordered" evidence="1">
    <location>
        <begin position="74"/>
        <end position="104"/>
    </location>
</feature>
<sequence>MGICEGGAGYFQTWLLAELGMGVLVRSRLATTHHGRNLYFCCIPGTGEAAKGVLEMNPGNADRGLRPVTLTAKATQMDASTGTENQHKRLKGAKVPNTSSHKTI</sequence>
<name>A0A9D3X8R9_9SAUR</name>
<protein>
    <submittedName>
        <fullName evidence="2">Uncharacterized protein</fullName>
    </submittedName>
</protein>
<accession>A0A9D3X8R9</accession>
<feature type="compositionally biased region" description="Polar residues" evidence="1">
    <location>
        <begin position="74"/>
        <end position="84"/>
    </location>
</feature>
<gene>
    <name evidence="2" type="ORF">KIL84_021445</name>
</gene>
<dbReference type="Proteomes" id="UP000827986">
    <property type="component" value="Unassembled WGS sequence"/>
</dbReference>
<dbReference type="AlphaFoldDB" id="A0A9D3X8R9"/>